<organism evidence="1">
    <name type="scientific">Rhodanobacter sp. IGA1.0</name>
    <dbReference type="NCBI Taxonomy" id="3158582"/>
    <lineage>
        <taxon>Bacteria</taxon>
        <taxon>Pseudomonadati</taxon>
        <taxon>Pseudomonadota</taxon>
        <taxon>Gammaproteobacteria</taxon>
        <taxon>Lysobacterales</taxon>
        <taxon>Rhodanobacteraceae</taxon>
        <taxon>Rhodanobacter</taxon>
    </lineage>
</organism>
<reference evidence="1" key="1">
    <citation type="submission" date="2024-06" db="EMBL/GenBank/DDBJ databases">
        <authorList>
            <person name="Sun Y."/>
        </authorList>
    </citation>
    <scope>NUCLEOTIDE SEQUENCE</scope>
    <source>
        <strain evidence="1">IGA1.0</strain>
    </source>
</reference>
<dbReference type="RefSeq" id="WP_157581853.1">
    <property type="nucleotide sequence ID" value="NZ_CP157948.1"/>
</dbReference>
<sequence length="56" mass="5429">MREITLEEIESVSGAVLSCADKWEIGGAIVGGILGGWGGAAVGIGAGDIAANIIGC</sequence>
<gene>
    <name evidence="1" type="ORF">ABNK63_12845</name>
</gene>
<name>A0AAU7QKK1_9GAMM</name>
<evidence type="ECO:0008006" key="2">
    <source>
        <dbReference type="Google" id="ProtNLM"/>
    </source>
</evidence>
<accession>A0AAU7QKK1</accession>
<protein>
    <recommendedName>
        <fullName evidence="2">Bacteriocin</fullName>
    </recommendedName>
</protein>
<dbReference type="EMBL" id="CP157948">
    <property type="protein sequence ID" value="XBS89273.1"/>
    <property type="molecule type" value="Genomic_DNA"/>
</dbReference>
<evidence type="ECO:0000313" key="1">
    <source>
        <dbReference type="EMBL" id="XBS89273.1"/>
    </source>
</evidence>
<dbReference type="AlphaFoldDB" id="A0AAU7QKK1"/>
<proteinExistence type="predicted"/>